<evidence type="ECO:0008006" key="3">
    <source>
        <dbReference type="Google" id="ProtNLM"/>
    </source>
</evidence>
<dbReference type="InterPro" id="IPR021799">
    <property type="entry name" value="PIN-like_prokaryotic"/>
</dbReference>
<reference evidence="1 2" key="1">
    <citation type="submission" date="2019-11" db="EMBL/GenBank/DDBJ databases">
        <title>Draft genome sequence of Kocuria indica DP-K7, a methyl red degrading Actinobacterium.</title>
        <authorList>
            <person name="Kumaran S."/>
            <person name="Tischler D."/>
            <person name="Ngo A.C.R."/>
            <person name="Schultes F."/>
        </authorList>
    </citation>
    <scope>NUCLEOTIDE SEQUENCE [LARGE SCALE GENOMIC DNA]</scope>
    <source>
        <strain evidence="1 2">DP-K7</strain>
    </source>
</reference>
<sequence>MPDFFFPDNTVLVNFAHIKRMDLLKKLLNGKGKWCATVAQECDRSSNVSGLATMKYAQSIFGEPLYPEKQVEYLHVVLLREQITQPYDPPEKSLGEAETLAIMSRRFMAGYFITDDKEAARLARQNNITVVSTWDLLKLAVNVKLVDVDTLWGYVQTLGTLGRGAPIRVSDRISFDEWLQ</sequence>
<dbReference type="AlphaFoldDB" id="A0A6N9R0Q0"/>
<name>A0A6N9R0Q0_9MICC</name>
<dbReference type="Proteomes" id="UP000471026">
    <property type="component" value="Unassembled WGS sequence"/>
</dbReference>
<dbReference type="Pfam" id="PF11848">
    <property type="entry name" value="DUF3368"/>
    <property type="match status" value="1"/>
</dbReference>
<dbReference type="EMBL" id="WMHZ01000010">
    <property type="protein sequence ID" value="NDO78221.1"/>
    <property type="molecule type" value="Genomic_DNA"/>
</dbReference>
<protein>
    <recommendedName>
        <fullName evidence="3">PIN domain-containing protein</fullName>
    </recommendedName>
</protein>
<proteinExistence type="predicted"/>
<gene>
    <name evidence="1" type="ORF">GKZ75_08290</name>
</gene>
<evidence type="ECO:0000313" key="2">
    <source>
        <dbReference type="Proteomes" id="UP000471026"/>
    </source>
</evidence>
<comment type="caution">
    <text evidence="1">The sequence shown here is derived from an EMBL/GenBank/DDBJ whole genome shotgun (WGS) entry which is preliminary data.</text>
</comment>
<evidence type="ECO:0000313" key="1">
    <source>
        <dbReference type="EMBL" id="NDO78221.1"/>
    </source>
</evidence>
<organism evidence="1 2">
    <name type="scientific">Kocuria marina subsp. indica</name>
    <dbReference type="NCBI Taxonomy" id="1049583"/>
    <lineage>
        <taxon>Bacteria</taxon>
        <taxon>Bacillati</taxon>
        <taxon>Actinomycetota</taxon>
        <taxon>Actinomycetes</taxon>
        <taxon>Micrococcales</taxon>
        <taxon>Micrococcaceae</taxon>
        <taxon>Kocuria</taxon>
    </lineage>
</organism>
<dbReference type="RefSeq" id="WP_162229588.1">
    <property type="nucleotide sequence ID" value="NZ_WMHZ01000010.1"/>
</dbReference>
<accession>A0A6N9R0Q0</accession>